<sequence length="142" mass="15577">MAVSLAQKDQGQLYISVAGFYHRDVKPSMISSPISAQPMGELDPTAGEVVTWGKPPPEDMARMRRHQEEKHRMSKKAEKQGGTIQSHYRSSSNHSTYSTSKAPRRTGSDVSYASTASSSSASSSKSTSSGRWKISRIFKHSN</sequence>
<feature type="compositionally biased region" description="Low complexity" evidence="1">
    <location>
        <begin position="111"/>
        <end position="129"/>
    </location>
</feature>
<proteinExistence type="predicted"/>
<name>A0A9W8A1Q3_9FUNG</name>
<evidence type="ECO:0000313" key="3">
    <source>
        <dbReference type="Proteomes" id="UP001150538"/>
    </source>
</evidence>
<comment type="caution">
    <text evidence="2">The sequence shown here is derived from an EMBL/GenBank/DDBJ whole genome shotgun (WGS) entry which is preliminary data.</text>
</comment>
<dbReference type="AlphaFoldDB" id="A0A9W8A1Q3"/>
<reference evidence="2" key="1">
    <citation type="submission" date="2022-07" db="EMBL/GenBank/DDBJ databases">
        <title>Phylogenomic reconstructions and comparative analyses of Kickxellomycotina fungi.</title>
        <authorList>
            <person name="Reynolds N.K."/>
            <person name="Stajich J.E."/>
            <person name="Barry K."/>
            <person name="Grigoriev I.V."/>
            <person name="Crous P."/>
            <person name="Smith M.E."/>
        </authorList>
    </citation>
    <scope>NUCLEOTIDE SEQUENCE</scope>
    <source>
        <strain evidence="2">NBRC 100468</strain>
    </source>
</reference>
<feature type="compositionally biased region" description="Low complexity" evidence="1">
    <location>
        <begin position="86"/>
        <end position="100"/>
    </location>
</feature>
<dbReference type="Proteomes" id="UP001150538">
    <property type="component" value="Unassembled WGS sequence"/>
</dbReference>
<protein>
    <submittedName>
        <fullName evidence="2">Uncharacterized protein</fullName>
    </submittedName>
</protein>
<dbReference type="OrthoDB" id="5581108at2759"/>
<keyword evidence="3" id="KW-1185">Reference proteome</keyword>
<dbReference type="EMBL" id="JANBPU010000007">
    <property type="protein sequence ID" value="KAJ1921076.1"/>
    <property type="molecule type" value="Genomic_DNA"/>
</dbReference>
<accession>A0A9W8A1Q3</accession>
<feature type="region of interest" description="Disordered" evidence="1">
    <location>
        <begin position="32"/>
        <end position="142"/>
    </location>
</feature>
<organism evidence="2 3">
    <name type="scientific">Mycoemilia scoparia</name>
    <dbReference type="NCBI Taxonomy" id="417184"/>
    <lineage>
        <taxon>Eukaryota</taxon>
        <taxon>Fungi</taxon>
        <taxon>Fungi incertae sedis</taxon>
        <taxon>Zoopagomycota</taxon>
        <taxon>Kickxellomycotina</taxon>
        <taxon>Kickxellomycetes</taxon>
        <taxon>Kickxellales</taxon>
        <taxon>Kickxellaceae</taxon>
        <taxon>Mycoemilia</taxon>
    </lineage>
</organism>
<evidence type="ECO:0000256" key="1">
    <source>
        <dbReference type="SAM" id="MobiDB-lite"/>
    </source>
</evidence>
<evidence type="ECO:0000313" key="2">
    <source>
        <dbReference type="EMBL" id="KAJ1921076.1"/>
    </source>
</evidence>
<gene>
    <name evidence="2" type="ORF">H4219_000934</name>
</gene>
<feature type="compositionally biased region" description="Basic residues" evidence="1">
    <location>
        <begin position="133"/>
        <end position="142"/>
    </location>
</feature>
<feature type="compositionally biased region" description="Basic and acidic residues" evidence="1">
    <location>
        <begin position="56"/>
        <end position="79"/>
    </location>
</feature>